<dbReference type="HOGENOM" id="CLU_027565_0_0_9"/>
<sequence length="620" mass="71794">MSKKKSNNQKKNNIRDYFKQDEQDTVTSATDDLFNFTVRSGSKQIPQSDFSELTEHNEQDTVTSATDDLFNFTVRSGSKQIPQSDFSELTEHNEQHTVTSATDDLFNFTVRSGSKQIPQSDFSELTEHNEQHTVTSATDDLFNFTVRSGSKQIPQSDFSELTEQDGDDQLVPKQSQRVTEMALSNKKKSNEKSNYRLSEYELSKILLANNQFVMNKYGVLYYWDNLKGYYIALVNKNSDRIIRKIIPENSKKYINSNKITEILVWIKSSDELVCAETNTLSSKYLISFSNYVYDIKNEITLDHSSRYFITNKLNANFTIPLTSDSGIHFEKFLNTITQNDSVLYDRLQELFGYVLSEIRDIKYIPILIGQKDTGKSVILKLLEYIIGEDNFSNISIDQFNNSVYLAELYGKRLNSCAEISELNLKRLDILKKLSGNDYVTARPMYSDPIKFINQSVLLFAGNNLPNIENLDSSSAFKERLLLFPFNNPIPKEHQDNELIDKLIAEIDYIAHWSIKGIHRLLNNNFQFTTSFEIEDTFKPYLSNSLEEFLLSECAYQTKYQIHTDDLYQAYIVYCENYSFKIISKKSFIQILKKQSNLSFRRFRMRGTNKYGFIGIGLKNF</sequence>
<proteinExistence type="predicted"/>
<feature type="region of interest" description="Disordered" evidence="4">
    <location>
        <begin position="1"/>
        <end position="22"/>
    </location>
</feature>
<dbReference type="InterPro" id="IPR014015">
    <property type="entry name" value="Helicase_SF3_DNA-vir"/>
</dbReference>
<feature type="domain" description="SF3 helicase" evidence="5">
    <location>
        <begin position="342"/>
        <end position="498"/>
    </location>
</feature>
<dbReference type="InterPro" id="IPR027417">
    <property type="entry name" value="P-loop_NTPase"/>
</dbReference>
<evidence type="ECO:0000313" key="6">
    <source>
        <dbReference type="EMBL" id="EWH30992.1"/>
    </source>
</evidence>
<dbReference type="PANTHER" id="PTHR35372">
    <property type="entry name" value="ATP BINDING PROTEIN-RELATED"/>
    <property type="match status" value="1"/>
</dbReference>
<evidence type="ECO:0000256" key="4">
    <source>
        <dbReference type="SAM" id="MobiDB-lite"/>
    </source>
</evidence>
<dbReference type="InterPro" id="IPR003150">
    <property type="entry name" value="DNA-bd_RFX"/>
</dbReference>
<dbReference type="GO" id="GO:0005524">
    <property type="term" value="F:ATP binding"/>
    <property type="evidence" value="ECO:0007669"/>
    <property type="project" value="UniProtKB-KW"/>
</dbReference>
<name>W7RGK9_LYSSH</name>
<accession>W7RGK9</accession>
<dbReference type="InterPro" id="IPR036390">
    <property type="entry name" value="WH_DNA-bd_sf"/>
</dbReference>
<dbReference type="InterPro" id="IPR006500">
    <property type="entry name" value="Helicase_put_C_phage/plasmid"/>
</dbReference>
<evidence type="ECO:0000259" key="5">
    <source>
        <dbReference type="PROSITE" id="PS51206"/>
    </source>
</evidence>
<dbReference type="InterPro" id="IPR051620">
    <property type="entry name" value="ORF904-like_C"/>
</dbReference>
<evidence type="ECO:0000313" key="7">
    <source>
        <dbReference type="Proteomes" id="UP000023555"/>
    </source>
</evidence>
<dbReference type="Proteomes" id="UP000023555">
    <property type="component" value="Unassembled WGS sequence"/>
</dbReference>
<gene>
    <name evidence="6" type="ORF">P799_21785</name>
</gene>
<reference evidence="6 7" key="1">
    <citation type="journal article" date="2015" name="Stand. Genomic Sci.">
        <title>Genome sequence and description of the mosquitocidal and heavy metal tolerant strain Lysinibacillus sphaericus CBAM5.</title>
        <authorList>
            <person name="Pena-Montenegro T.D."/>
            <person name="Lozano L."/>
            <person name="Dussan J."/>
        </authorList>
    </citation>
    <scope>NUCLEOTIDE SEQUENCE [LARGE SCALE GENOMIC DNA]</scope>
    <source>
        <strain evidence="6">CBAM5</strain>
    </source>
</reference>
<dbReference type="NCBIfam" id="TIGR01613">
    <property type="entry name" value="primase_Cterm"/>
    <property type="match status" value="1"/>
</dbReference>
<dbReference type="InterPro" id="IPR036388">
    <property type="entry name" value="WH-like_DNA-bd_sf"/>
</dbReference>
<dbReference type="Pfam" id="PF19263">
    <property type="entry name" value="DUF5906"/>
    <property type="match status" value="1"/>
</dbReference>
<comment type="caution">
    <text evidence="6">The sequence shown here is derived from an EMBL/GenBank/DDBJ whole genome shotgun (WGS) entry which is preliminary data.</text>
</comment>
<keyword evidence="1" id="KW-0547">Nucleotide-binding</keyword>
<dbReference type="GO" id="GO:0003677">
    <property type="term" value="F:DNA binding"/>
    <property type="evidence" value="ECO:0007669"/>
    <property type="project" value="InterPro"/>
</dbReference>
<evidence type="ECO:0000256" key="3">
    <source>
        <dbReference type="ARBA" id="ARBA00022840"/>
    </source>
</evidence>
<dbReference type="InterPro" id="IPR014818">
    <property type="entry name" value="Phage/plasmid_primase_P4_C"/>
</dbReference>
<dbReference type="Pfam" id="PF02257">
    <property type="entry name" value="RFX_DNA_binding"/>
    <property type="match status" value="1"/>
</dbReference>
<evidence type="ECO:0000256" key="2">
    <source>
        <dbReference type="ARBA" id="ARBA00022801"/>
    </source>
</evidence>
<keyword evidence="2" id="KW-0378">Hydrolase</keyword>
<dbReference type="SUPFAM" id="SSF46785">
    <property type="entry name" value="Winged helix' DNA-binding domain"/>
    <property type="match status" value="1"/>
</dbReference>
<feature type="compositionally biased region" description="Basic and acidic residues" evidence="4">
    <location>
        <begin position="13"/>
        <end position="22"/>
    </location>
</feature>
<dbReference type="Gene3D" id="1.10.10.10">
    <property type="entry name" value="Winged helix-like DNA-binding domain superfamily/Winged helix DNA-binding domain"/>
    <property type="match status" value="1"/>
</dbReference>
<protein>
    <recommendedName>
        <fullName evidence="5">SF3 helicase domain-containing protein</fullName>
    </recommendedName>
</protein>
<dbReference type="PROSITE" id="PS51206">
    <property type="entry name" value="SF3_HELICASE_1"/>
    <property type="match status" value="1"/>
</dbReference>
<dbReference type="Pfam" id="PF08706">
    <property type="entry name" value="D5_N"/>
    <property type="match status" value="1"/>
</dbReference>
<dbReference type="GO" id="GO:0016787">
    <property type="term" value="F:hydrolase activity"/>
    <property type="evidence" value="ECO:0007669"/>
    <property type="project" value="UniProtKB-KW"/>
</dbReference>
<dbReference type="Gene3D" id="3.40.50.300">
    <property type="entry name" value="P-loop containing nucleotide triphosphate hydrolases"/>
    <property type="match status" value="1"/>
</dbReference>
<keyword evidence="3" id="KW-0067">ATP-binding</keyword>
<dbReference type="GO" id="GO:0006355">
    <property type="term" value="P:regulation of DNA-templated transcription"/>
    <property type="evidence" value="ECO:0007669"/>
    <property type="project" value="InterPro"/>
</dbReference>
<dbReference type="InterPro" id="IPR045455">
    <property type="entry name" value="NrS-1_pol-like_helicase"/>
</dbReference>
<dbReference type="AlphaFoldDB" id="W7RGK9"/>
<dbReference type="RefSeq" id="WP_051563367.1">
    <property type="nucleotide sequence ID" value="NZ_KK037168.1"/>
</dbReference>
<dbReference type="PANTHER" id="PTHR35372:SF2">
    <property type="entry name" value="SF3 HELICASE DOMAIN-CONTAINING PROTEIN"/>
    <property type="match status" value="1"/>
</dbReference>
<dbReference type="SUPFAM" id="SSF52540">
    <property type="entry name" value="P-loop containing nucleoside triphosphate hydrolases"/>
    <property type="match status" value="1"/>
</dbReference>
<dbReference type="EMBL" id="AYKQ01000028">
    <property type="protein sequence ID" value="EWH30992.1"/>
    <property type="molecule type" value="Genomic_DNA"/>
</dbReference>
<evidence type="ECO:0000256" key="1">
    <source>
        <dbReference type="ARBA" id="ARBA00022741"/>
    </source>
</evidence>
<organism evidence="6 7">
    <name type="scientific">Lysinibacillus sphaericus CBAM5</name>
    <dbReference type="NCBI Taxonomy" id="1400869"/>
    <lineage>
        <taxon>Bacteria</taxon>
        <taxon>Bacillati</taxon>
        <taxon>Bacillota</taxon>
        <taxon>Bacilli</taxon>
        <taxon>Bacillales</taxon>
        <taxon>Bacillaceae</taxon>
        <taxon>Lysinibacillus</taxon>
    </lineage>
</organism>